<proteinExistence type="inferred from homology"/>
<comment type="caution">
    <text evidence="5">The sequence shown here is derived from an EMBL/GenBank/DDBJ whole genome shotgun (WGS) entry which is preliminary data.</text>
</comment>
<dbReference type="Pfam" id="PF13360">
    <property type="entry name" value="PQQ_2"/>
    <property type="match status" value="2"/>
</dbReference>
<dbReference type="InterPro" id="IPR018391">
    <property type="entry name" value="PQQ_b-propeller_rpt"/>
</dbReference>
<dbReference type="Proteomes" id="UP000822688">
    <property type="component" value="Chromosome 9"/>
</dbReference>
<dbReference type="SUPFAM" id="SSF50998">
    <property type="entry name" value="Quinoprotein alcohol dehydrogenase-like"/>
    <property type="match status" value="1"/>
</dbReference>
<protein>
    <recommendedName>
        <fullName evidence="4">Pyrrolo-quinoline quinone repeat domain-containing protein</fullName>
    </recommendedName>
</protein>
<dbReference type="InterPro" id="IPR011047">
    <property type="entry name" value="Quinoprotein_ADH-like_sf"/>
</dbReference>
<dbReference type="AlphaFoldDB" id="A0A8T0GRR4"/>
<dbReference type="SMART" id="SM00564">
    <property type="entry name" value="PQQ"/>
    <property type="match status" value="7"/>
</dbReference>
<accession>A0A8T0GRR4</accession>
<sequence>MSASTSYSCAEVMQRLDHRMASRRIDDTRNSRHSLAFACLIALCWSYCVRGHDFYSSFEDSEWPNHGGGIENRREAKHEFRISTRSAATFKRKWTVETGGDVTATPAIADGVVYFPSFGGEVYAVNEDDGSVLWRVNLTQVLNRQRLTLSRTTPVVHKESLFVGIQSPALQIALDRSTGNLLWSTLLDTHPYAGIACSGTVFESSLYVGVTSLEEGNINQPCCSFQGSLVSMDITTGSIIWKTKMLPDNQGQYGAYSGAAIWGSSPPIDKKRRHVYVATGNLYSVPPEIEACQEEQENKTTPDVPNPCVKPEDHSESIVALDLDSGRIVWSNQLGGYDTFVLACIPAFSGSGPNNCPKFPGPDFDFGEAPMLLTVLSKDRGKLPKLLDILVAGQKSGIVWALERDHGTLVWDAVAGPGGSLGGASWGSATDGVRVYTSIINNMNLNFTLDPSDKVINAGGWVAMDASTGNILWSVATPNASYPIGPVTIANGVLLGTSLGSPNGAMHALDARTGTILWSKGIDENASISGGVSVNNGCMFVPQGISTVTQITFGSFAKHGHAVNAVCVKR</sequence>
<reference evidence="5" key="1">
    <citation type="submission" date="2020-06" db="EMBL/GenBank/DDBJ databases">
        <title>WGS assembly of Ceratodon purpureus strain R40.</title>
        <authorList>
            <person name="Carey S.B."/>
            <person name="Jenkins J."/>
            <person name="Shu S."/>
            <person name="Lovell J.T."/>
            <person name="Sreedasyam A."/>
            <person name="Maumus F."/>
            <person name="Tiley G.P."/>
            <person name="Fernandez-Pozo N."/>
            <person name="Barry K."/>
            <person name="Chen C."/>
            <person name="Wang M."/>
            <person name="Lipzen A."/>
            <person name="Daum C."/>
            <person name="Saski C.A."/>
            <person name="Payton A.C."/>
            <person name="Mcbreen J.C."/>
            <person name="Conrad R.E."/>
            <person name="Kollar L.M."/>
            <person name="Olsson S."/>
            <person name="Huttunen S."/>
            <person name="Landis J.B."/>
            <person name="Wickett N.J."/>
            <person name="Johnson M.G."/>
            <person name="Rensing S.A."/>
            <person name="Grimwood J."/>
            <person name="Schmutz J."/>
            <person name="Mcdaniel S.F."/>
        </authorList>
    </citation>
    <scope>NUCLEOTIDE SEQUENCE</scope>
    <source>
        <strain evidence="5">R40</strain>
    </source>
</reference>
<keyword evidence="3" id="KW-0560">Oxidoreductase</keyword>
<dbReference type="PANTHER" id="PTHR32303">
    <property type="entry name" value="QUINOPROTEIN ALCOHOL DEHYDROGENASE (CYTOCHROME C)"/>
    <property type="match status" value="1"/>
</dbReference>
<organism evidence="5 6">
    <name type="scientific">Ceratodon purpureus</name>
    <name type="common">Fire moss</name>
    <name type="synonym">Dicranum purpureum</name>
    <dbReference type="NCBI Taxonomy" id="3225"/>
    <lineage>
        <taxon>Eukaryota</taxon>
        <taxon>Viridiplantae</taxon>
        <taxon>Streptophyta</taxon>
        <taxon>Embryophyta</taxon>
        <taxon>Bryophyta</taxon>
        <taxon>Bryophytina</taxon>
        <taxon>Bryopsida</taxon>
        <taxon>Dicranidae</taxon>
        <taxon>Pseudoditrichales</taxon>
        <taxon>Ditrichaceae</taxon>
        <taxon>Ceratodon</taxon>
    </lineage>
</organism>
<evidence type="ECO:0000313" key="5">
    <source>
        <dbReference type="EMBL" id="KAG0561125.1"/>
    </source>
</evidence>
<feature type="domain" description="Pyrrolo-quinoline quinone repeat" evidence="4">
    <location>
        <begin position="91"/>
        <end position="332"/>
    </location>
</feature>
<evidence type="ECO:0000256" key="2">
    <source>
        <dbReference type="ARBA" id="ARBA00008156"/>
    </source>
</evidence>
<comment type="cofactor">
    <cofactor evidence="1">
        <name>pyrroloquinoline quinone</name>
        <dbReference type="ChEBI" id="CHEBI:58442"/>
    </cofactor>
</comment>
<evidence type="ECO:0000259" key="4">
    <source>
        <dbReference type="Pfam" id="PF13360"/>
    </source>
</evidence>
<dbReference type="PANTHER" id="PTHR32303:SF10">
    <property type="entry name" value="OUTER MEMBRANE PROTEIN ASSEMBLY FACTOR BAMB"/>
    <property type="match status" value="1"/>
</dbReference>
<dbReference type="EMBL" id="CM026430">
    <property type="protein sequence ID" value="KAG0561125.1"/>
    <property type="molecule type" value="Genomic_DNA"/>
</dbReference>
<keyword evidence="6" id="KW-1185">Reference proteome</keyword>
<dbReference type="GO" id="GO:0016491">
    <property type="term" value="F:oxidoreductase activity"/>
    <property type="evidence" value="ECO:0007669"/>
    <property type="project" value="UniProtKB-KW"/>
</dbReference>
<dbReference type="Gene3D" id="2.140.10.10">
    <property type="entry name" value="Quinoprotein alcohol dehydrogenase-like superfamily"/>
    <property type="match status" value="1"/>
</dbReference>
<comment type="similarity">
    <text evidence="2">Belongs to the bacterial PQQ dehydrogenase family.</text>
</comment>
<evidence type="ECO:0000256" key="3">
    <source>
        <dbReference type="ARBA" id="ARBA00023002"/>
    </source>
</evidence>
<name>A0A8T0GRR4_CERPU</name>
<dbReference type="InterPro" id="IPR002372">
    <property type="entry name" value="PQQ_rpt_dom"/>
</dbReference>
<gene>
    <name evidence="5" type="ORF">KC19_9G039400</name>
</gene>
<evidence type="ECO:0000313" key="6">
    <source>
        <dbReference type="Proteomes" id="UP000822688"/>
    </source>
</evidence>
<evidence type="ECO:0000256" key="1">
    <source>
        <dbReference type="ARBA" id="ARBA00001931"/>
    </source>
</evidence>
<feature type="domain" description="Pyrrolo-quinoline quinone repeat" evidence="4">
    <location>
        <begin position="396"/>
        <end position="533"/>
    </location>
</feature>